<dbReference type="PANTHER" id="PTHR30086">
    <property type="entry name" value="ARGININE EXPORTER PROTEIN ARGO"/>
    <property type="match status" value="1"/>
</dbReference>
<dbReference type="GO" id="GO:0015171">
    <property type="term" value="F:amino acid transmembrane transporter activity"/>
    <property type="evidence" value="ECO:0007669"/>
    <property type="project" value="TreeGrafter"/>
</dbReference>
<dbReference type="PANTHER" id="PTHR30086:SF19">
    <property type="entry name" value="THREONINE EFFLUX PROTEIN"/>
    <property type="match status" value="1"/>
</dbReference>
<name>A0A6L7G967_9RHOB</name>
<organism evidence="7 8">
    <name type="scientific">Pseudooceanicola albus</name>
    <dbReference type="NCBI Taxonomy" id="2692189"/>
    <lineage>
        <taxon>Bacteria</taxon>
        <taxon>Pseudomonadati</taxon>
        <taxon>Pseudomonadota</taxon>
        <taxon>Alphaproteobacteria</taxon>
        <taxon>Rhodobacterales</taxon>
        <taxon>Paracoccaceae</taxon>
        <taxon>Pseudooceanicola</taxon>
    </lineage>
</organism>
<keyword evidence="8" id="KW-1185">Reference proteome</keyword>
<dbReference type="AlphaFoldDB" id="A0A6L7G967"/>
<keyword evidence="3 6" id="KW-0812">Transmembrane</keyword>
<evidence type="ECO:0000256" key="3">
    <source>
        <dbReference type="ARBA" id="ARBA00022692"/>
    </source>
</evidence>
<dbReference type="Pfam" id="PF01810">
    <property type="entry name" value="LysE"/>
    <property type="match status" value="1"/>
</dbReference>
<evidence type="ECO:0000313" key="8">
    <source>
        <dbReference type="Proteomes" id="UP000477911"/>
    </source>
</evidence>
<evidence type="ECO:0000256" key="4">
    <source>
        <dbReference type="ARBA" id="ARBA00022989"/>
    </source>
</evidence>
<keyword evidence="2" id="KW-1003">Cell membrane</keyword>
<keyword evidence="4 6" id="KW-1133">Transmembrane helix</keyword>
<evidence type="ECO:0000313" key="7">
    <source>
        <dbReference type="EMBL" id="MXN20615.1"/>
    </source>
</evidence>
<comment type="subcellular location">
    <subcellularLocation>
        <location evidence="1">Cell membrane</location>
        <topology evidence="1">Multi-pass membrane protein</topology>
    </subcellularLocation>
</comment>
<comment type="caution">
    <text evidence="7">The sequence shown here is derived from an EMBL/GenBank/DDBJ whole genome shotgun (WGS) entry which is preliminary data.</text>
</comment>
<dbReference type="InterPro" id="IPR001123">
    <property type="entry name" value="LeuE-type"/>
</dbReference>
<evidence type="ECO:0000256" key="6">
    <source>
        <dbReference type="SAM" id="Phobius"/>
    </source>
</evidence>
<dbReference type="GO" id="GO:0005886">
    <property type="term" value="C:plasma membrane"/>
    <property type="evidence" value="ECO:0007669"/>
    <property type="project" value="UniProtKB-SubCell"/>
</dbReference>
<dbReference type="EMBL" id="WUMU01000032">
    <property type="protein sequence ID" value="MXN20615.1"/>
    <property type="molecule type" value="Genomic_DNA"/>
</dbReference>
<dbReference type="RefSeq" id="WP_160896738.1">
    <property type="nucleotide sequence ID" value="NZ_WUMU01000032.1"/>
</dbReference>
<dbReference type="Proteomes" id="UP000477911">
    <property type="component" value="Unassembled WGS sequence"/>
</dbReference>
<evidence type="ECO:0000256" key="5">
    <source>
        <dbReference type="ARBA" id="ARBA00023136"/>
    </source>
</evidence>
<protein>
    <submittedName>
        <fullName evidence="7">LysE family transporter</fullName>
    </submittedName>
</protein>
<reference evidence="7 8" key="1">
    <citation type="submission" date="2019-12" db="EMBL/GenBank/DDBJ databases">
        <authorList>
            <person name="Li M."/>
        </authorList>
    </citation>
    <scope>NUCLEOTIDE SEQUENCE [LARGE SCALE GENOMIC DNA]</scope>
    <source>
        <strain evidence="7 8">GBMRC 2024</strain>
    </source>
</reference>
<accession>A0A6L7G967</accession>
<feature type="transmembrane region" description="Helical" evidence="6">
    <location>
        <begin position="40"/>
        <end position="63"/>
    </location>
</feature>
<feature type="transmembrane region" description="Helical" evidence="6">
    <location>
        <begin position="152"/>
        <end position="171"/>
    </location>
</feature>
<keyword evidence="5 6" id="KW-0472">Membrane</keyword>
<evidence type="ECO:0000256" key="1">
    <source>
        <dbReference type="ARBA" id="ARBA00004651"/>
    </source>
</evidence>
<sequence length="210" mass="22061">MSQILLTVFAVHLVAAISPGPAVLMTMRTAMTGGMRRGAAFATGVGIGAVIWAAAAVLGLATLFQFAPKLLIALRVIGALYLLHMAWKMWRGAAQPLGLTAAEVEAKTAAPGARALLRCTLRATLTQLSNPKGAIFFGAVFVTLVPHDASPGLFAAILAVVFANEVLWNLLVARIFSLERTRAGYTRLKSPIDRVLGTLLAALGIKIAAF</sequence>
<evidence type="ECO:0000256" key="2">
    <source>
        <dbReference type="ARBA" id="ARBA00022475"/>
    </source>
</evidence>
<gene>
    <name evidence="7" type="ORF">GR170_22525</name>
</gene>
<proteinExistence type="predicted"/>
<feature type="transmembrane region" description="Helical" evidence="6">
    <location>
        <begin position="70"/>
        <end position="87"/>
    </location>
</feature>